<proteinExistence type="predicted"/>
<protein>
    <submittedName>
        <fullName evidence="2">Uncharacterized protein</fullName>
    </submittedName>
</protein>
<reference evidence="2 3" key="2">
    <citation type="journal article" date="2019" name="G3 (Bethesda)">
        <title>Hybrid Assembly of the Genome of the Entomopathogenic Nematode Steinernema carpocapsae Identifies the X-Chromosome.</title>
        <authorList>
            <person name="Serra L."/>
            <person name="Macchietto M."/>
            <person name="Macias-Munoz A."/>
            <person name="McGill C.J."/>
            <person name="Rodriguez I.M."/>
            <person name="Rodriguez B."/>
            <person name="Murad R."/>
            <person name="Mortazavi A."/>
        </authorList>
    </citation>
    <scope>NUCLEOTIDE SEQUENCE [LARGE SCALE GENOMIC DNA]</scope>
    <source>
        <strain evidence="2 3">ALL</strain>
    </source>
</reference>
<dbReference type="EMBL" id="AZBU02000006">
    <property type="protein sequence ID" value="TKR71924.1"/>
    <property type="molecule type" value="Genomic_DNA"/>
</dbReference>
<feature type="compositionally biased region" description="Basic and acidic residues" evidence="1">
    <location>
        <begin position="76"/>
        <end position="99"/>
    </location>
</feature>
<evidence type="ECO:0000313" key="2">
    <source>
        <dbReference type="EMBL" id="TKR71924.1"/>
    </source>
</evidence>
<comment type="caution">
    <text evidence="2">The sequence shown here is derived from an EMBL/GenBank/DDBJ whole genome shotgun (WGS) entry which is preliminary data.</text>
</comment>
<dbReference type="Proteomes" id="UP000298663">
    <property type="component" value="Unassembled WGS sequence"/>
</dbReference>
<keyword evidence="3" id="KW-1185">Reference proteome</keyword>
<feature type="region of interest" description="Disordered" evidence="1">
    <location>
        <begin position="29"/>
        <end position="105"/>
    </location>
</feature>
<accession>A0A4U5MQP5</accession>
<organism evidence="2 3">
    <name type="scientific">Steinernema carpocapsae</name>
    <name type="common">Entomopathogenic nematode</name>
    <dbReference type="NCBI Taxonomy" id="34508"/>
    <lineage>
        <taxon>Eukaryota</taxon>
        <taxon>Metazoa</taxon>
        <taxon>Ecdysozoa</taxon>
        <taxon>Nematoda</taxon>
        <taxon>Chromadorea</taxon>
        <taxon>Rhabditida</taxon>
        <taxon>Tylenchina</taxon>
        <taxon>Panagrolaimomorpha</taxon>
        <taxon>Strongyloidoidea</taxon>
        <taxon>Steinernematidae</taxon>
        <taxon>Steinernema</taxon>
    </lineage>
</organism>
<name>A0A4U5MQP5_STECR</name>
<evidence type="ECO:0000256" key="1">
    <source>
        <dbReference type="SAM" id="MobiDB-lite"/>
    </source>
</evidence>
<gene>
    <name evidence="2" type="ORF">L596_019453</name>
</gene>
<feature type="compositionally biased region" description="Basic residues" evidence="1">
    <location>
        <begin position="34"/>
        <end position="50"/>
    </location>
</feature>
<reference evidence="2 3" key="1">
    <citation type="journal article" date="2015" name="Genome Biol.">
        <title>Comparative genomics of Steinernema reveals deeply conserved gene regulatory networks.</title>
        <authorList>
            <person name="Dillman A.R."/>
            <person name="Macchietto M."/>
            <person name="Porter C.F."/>
            <person name="Rogers A."/>
            <person name="Williams B."/>
            <person name="Antoshechkin I."/>
            <person name="Lee M.M."/>
            <person name="Goodwin Z."/>
            <person name="Lu X."/>
            <person name="Lewis E.E."/>
            <person name="Goodrich-Blair H."/>
            <person name="Stock S.P."/>
            <person name="Adams B.J."/>
            <person name="Sternberg P.W."/>
            <person name="Mortazavi A."/>
        </authorList>
    </citation>
    <scope>NUCLEOTIDE SEQUENCE [LARGE SCALE GENOMIC DNA]</scope>
    <source>
        <strain evidence="2 3">ALL</strain>
    </source>
</reference>
<dbReference type="AlphaFoldDB" id="A0A4U5MQP5"/>
<evidence type="ECO:0000313" key="3">
    <source>
        <dbReference type="Proteomes" id="UP000298663"/>
    </source>
</evidence>
<sequence length="105" mass="12471">MARCTRAPIFERPEEEVAEKEMEIFEYLPEARGPRKRPLRHVQGGRRQRRPLSADVRVQKRAKEAPPQAPNGRNTEGTRDRNTEQERRRPKPHKQERSRLHALLF</sequence>